<feature type="transmembrane region" description="Helical" evidence="2">
    <location>
        <begin position="564"/>
        <end position="587"/>
    </location>
</feature>
<dbReference type="Pfam" id="PF13843">
    <property type="entry name" value="DDE_Tnp_1_7"/>
    <property type="match status" value="1"/>
</dbReference>
<evidence type="ECO:0000313" key="4">
    <source>
        <dbReference type="EMBL" id="ETP09532.1"/>
    </source>
</evidence>
<dbReference type="PANTHER" id="PTHR46599">
    <property type="entry name" value="PIGGYBAC TRANSPOSABLE ELEMENT-DERIVED PROTEIN 4"/>
    <property type="match status" value="1"/>
</dbReference>
<feature type="transmembrane region" description="Helical" evidence="2">
    <location>
        <begin position="522"/>
        <end position="543"/>
    </location>
</feature>
<sequence>MTRIRASARGKTDAVAAVARDIDFHHLWRQLRGAGWMSKRPRGMQTQWRYVSPGGVHSFVGEDAVVVHAIESGLLDVDDVESEVDAVGEGVEAAKVVATGNEGRAEADADEDIRPSQIDSSAQLLQNTLNELFGAKSDSEVDLSQAAVTRAFDVSPGDLHAADSQRDCDANLQLLSEVSGAESDGAQVNAAAVEPTRALRPRVHVKKDANYVPEDENLSAYESFSSDESESGEIVEGDGNAVPIGSESDEDVTENDAVEMNNAFVQSVQIGNGTLPASATQQLSAALRAMTWSLASGSFEEDVRPYPGLNMEDSEPVVELRSQWHSPLLTLFYFLPKSLWVRITEKTNRYCQQNIERRAPAILAQHGPGQKETLTQKRSFAAHWSMTEDGAVPAGNFGRFMGRNRCQEILRDLHFRFLAGWTLPAVFSFDEGVLPSTSRRNTTRMFMPDKPHRYGSKMFMLCDSRTAYCHRFEMYVGKRNAGEGGDTSYHHKTGAAAVVQNMKMVLESKLRHPWHLVVVDRFYSSILLAIELLSMSVYVVGTIMSDRLGFDKQVKEQRKTRPAAIPRGSFLFSLSTAVPSMVAFHWWDHKPVHYLCTGSSMSVSSIQRNVKRVGPENGPMPGSHQ</sequence>
<accession>W2WGM9</accession>
<evidence type="ECO:0000313" key="5">
    <source>
        <dbReference type="Proteomes" id="UP000018958"/>
    </source>
</evidence>
<keyword evidence="2" id="KW-0812">Transmembrane</keyword>
<keyword evidence="2" id="KW-0472">Membrane</keyword>
<dbReference type="EMBL" id="ANIX01002865">
    <property type="protein sequence ID" value="ETP09532.1"/>
    <property type="molecule type" value="Genomic_DNA"/>
</dbReference>
<evidence type="ECO:0000259" key="3">
    <source>
        <dbReference type="Pfam" id="PF13843"/>
    </source>
</evidence>
<feature type="domain" description="PiggyBac transposable element-derived protein" evidence="3">
    <location>
        <begin position="407"/>
        <end position="611"/>
    </location>
</feature>
<dbReference type="InterPro" id="IPR029526">
    <property type="entry name" value="PGBD"/>
</dbReference>
<dbReference type="AlphaFoldDB" id="W2WGM9"/>
<reference evidence="4 5" key="1">
    <citation type="submission" date="2013-11" db="EMBL/GenBank/DDBJ databases">
        <title>The Genome Sequence of Phytophthora parasitica CJ01A1.</title>
        <authorList>
            <consortium name="The Broad Institute Genomics Platform"/>
            <person name="Russ C."/>
            <person name="Tyler B."/>
            <person name="Panabieres F."/>
            <person name="Shan W."/>
            <person name="Tripathy S."/>
            <person name="Grunwald N."/>
            <person name="Machado M."/>
            <person name="Johnson C.S."/>
            <person name="Walker B."/>
            <person name="Young S.K."/>
            <person name="Zeng Q."/>
            <person name="Gargeya S."/>
            <person name="Fitzgerald M."/>
            <person name="Haas B."/>
            <person name="Abouelleil A."/>
            <person name="Allen A.W."/>
            <person name="Alvarado L."/>
            <person name="Arachchi H.M."/>
            <person name="Berlin A.M."/>
            <person name="Chapman S.B."/>
            <person name="Gainer-Dewar J."/>
            <person name="Goldberg J."/>
            <person name="Griggs A."/>
            <person name="Gujja S."/>
            <person name="Hansen M."/>
            <person name="Howarth C."/>
            <person name="Imamovic A."/>
            <person name="Ireland A."/>
            <person name="Larimer J."/>
            <person name="McCowan C."/>
            <person name="Murphy C."/>
            <person name="Pearson M."/>
            <person name="Poon T.W."/>
            <person name="Priest M."/>
            <person name="Roberts A."/>
            <person name="Saif S."/>
            <person name="Shea T."/>
            <person name="Sisk P."/>
            <person name="Sykes S."/>
            <person name="Wortman J."/>
            <person name="Nusbaum C."/>
            <person name="Birren B."/>
        </authorList>
    </citation>
    <scope>NUCLEOTIDE SEQUENCE [LARGE SCALE GENOMIC DNA]</scope>
    <source>
        <strain evidence="4 5">CJ01A1</strain>
    </source>
</reference>
<gene>
    <name evidence="4" type="ORF">F441_14601</name>
</gene>
<feature type="compositionally biased region" description="Acidic residues" evidence="1">
    <location>
        <begin position="225"/>
        <end position="236"/>
    </location>
</feature>
<dbReference type="PANTHER" id="PTHR46599:SF3">
    <property type="entry name" value="PIGGYBAC TRANSPOSABLE ELEMENT-DERIVED PROTEIN 4"/>
    <property type="match status" value="1"/>
</dbReference>
<feature type="region of interest" description="Disordered" evidence="1">
    <location>
        <begin position="223"/>
        <end position="242"/>
    </location>
</feature>
<dbReference type="OrthoDB" id="128687at2759"/>
<keyword evidence="2" id="KW-1133">Transmembrane helix</keyword>
<dbReference type="Proteomes" id="UP000018958">
    <property type="component" value="Unassembled WGS sequence"/>
</dbReference>
<name>W2WGM9_PHYNI</name>
<evidence type="ECO:0000256" key="2">
    <source>
        <dbReference type="SAM" id="Phobius"/>
    </source>
</evidence>
<protein>
    <recommendedName>
        <fullName evidence="3">PiggyBac transposable element-derived protein domain-containing protein</fullName>
    </recommendedName>
</protein>
<comment type="caution">
    <text evidence="4">The sequence shown here is derived from an EMBL/GenBank/DDBJ whole genome shotgun (WGS) entry which is preliminary data.</text>
</comment>
<evidence type="ECO:0000256" key="1">
    <source>
        <dbReference type="SAM" id="MobiDB-lite"/>
    </source>
</evidence>
<organism evidence="4 5">
    <name type="scientific">Phytophthora nicotianae CJ01A1</name>
    <dbReference type="NCBI Taxonomy" id="1317063"/>
    <lineage>
        <taxon>Eukaryota</taxon>
        <taxon>Sar</taxon>
        <taxon>Stramenopiles</taxon>
        <taxon>Oomycota</taxon>
        <taxon>Peronosporomycetes</taxon>
        <taxon>Peronosporales</taxon>
        <taxon>Peronosporaceae</taxon>
        <taxon>Phytophthora</taxon>
    </lineage>
</organism>
<proteinExistence type="predicted"/>